<organism evidence="3 4">
    <name type="scientific">Corynebacterium mastitidis</name>
    <dbReference type="NCBI Taxonomy" id="161890"/>
    <lineage>
        <taxon>Bacteria</taxon>
        <taxon>Bacillati</taxon>
        <taxon>Actinomycetota</taxon>
        <taxon>Actinomycetes</taxon>
        <taxon>Mycobacteriales</taxon>
        <taxon>Corynebacteriaceae</taxon>
        <taxon>Corynebacterium</taxon>
    </lineage>
</organism>
<dbReference type="InterPro" id="IPR004843">
    <property type="entry name" value="Calcineurin-like_PHP"/>
</dbReference>
<proteinExistence type="predicted"/>
<evidence type="ECO:0000256" key="1">
    <source>
        <dbReference type="SAM" id="SignalP"/>
    </source>
</evidence>
<feature type="chain" id="PRO_5014819439" evidence="1">
    <location>
        <begin position="23"/>
        <end position="514"/>
    </location>
</feature>
<feature type="signal peptide" evidence="1">
    <location>
        <begin position="1"/>
        <end position="22"/>
    </location>
</feature>
<dbReference type="InterPro" id="IPR051918">
    <property type="entry name" value="STPP_CPPED1"/>
</dbReference>
<dbReference type="Proteomes" id="UP000233249">
    <property type="component" value="Unassembled WGS sequence"/>
</dbReference>
<protein>
    <submittedName>
        <fullName evidence="3">Serine/threonine protein phosphatase</fullName>
    </submittedName>
</protein>
<dbReference type="SUPFAM" id="SSF56300">
    <property type="entry name" value="Metallo-dependent phosphatases"/>
    <property type="match status" value="1"/>
</dbReference>
<dbReference type="PANTHER" id="PTHR43143:SF1">
    <property type="entry name" value="SERINE_THREONINE-PROTEIN PHOSPHATASE CPPED1"/>
    <property type="match status" value="1"/>
</dbReference>
<dbReference type="InterPro" id="IPR029052">
    <property type="entry name" value="Metallo-depent_PP-like"/>
</dbReference>
<dbReference type="STRING" id="1121365.GCA_000375365_00366"/>
<dbReference type="Pfam" id="PF00149">
    <property type="entry name" value="Metallophos"/>
    <property type="match status" value="1"/>
</dbReference>
<dbReference type="RefSeq" id="WP_101173367.1">
    <property type="nucleotide sequence ID" value="NZ_JAKRKB010000005.1"/>
</dbReference>
<reference evidence="3 4" key="1">
    <citation type="submission" date="2017-12" db="EMBL/GenBank/DDBJ databases">
        <title>Corynebacterium mastitidis 16-1433 Genome.</title>
        <authorList>
            <person name="Gulvik C.A."/>
        </authorList>
    </citation>
    <scope>NUCLEOTIDE SEQUENCE [LARGE SCALE GENOMIC DNA]</scope>
    <source>
        <strain evidence="3 4">16-1433</strain>
    </source>
</reference>
<name>A0A2N0X8E5_9CORY</name>
<evidence type="ECO:0000313" key="4">
    <source>
        <dbReference type="Proteomes" id="UP000233249"/>
    </source>
</evidence>
<dbReference type="Gene3D" id="2.60.120.200">
    <property type="match status" value="1"/>
</dbReference>
<evidence type="ECO:0000313" key="3">
    <source>
        <dbReference type="EMBL" id="PKF68947.1"/>
    </source>
</evidence>
<gene>
    <name evidence="3" type="ORF">CXB45_04365</name>
</gene>
<accession>A0A2N0X8E5</accession>
<dbReference type="GO" id="GO:0016787">
    <property type="term" value="F:hydrolase activity"/>
    <property type="evidence" value="ECO:0007669"/>
    <property type="project" value="InterPro"/>
</dbReference>
<comment type="caution">
    <text evidence="3">The sequence shown here is derived from an EMBL/GenBank/DDBJ whole genome shotgun (WGS) entry which is preliminary data.</text>
</comment>
<dbReference type="PANTHER" id="PTHR43143">
    <property type="entry name" value="METALLOPHOSPHOESTERASE, CALCINEURIN SUPERFAMILY"/>
    <property type="match status" value="1"/>
</dbReference>
<dbReference type="EMBL" id="PJAF01000009">
    <property type="protein sequence ID" value="PKF68947.1"/>
    <property type="molecule type" value="Genomic_DNA"/>
</dbReference>
<keyword evidence="1" id="KW-0732">Signal</keyword>
<sequence>MKRRTVLKAAAASSLLPLIGRAAPAVSAPTGEAARPRPHLLFREGFDAVPNPAAFTHRLPEGWTSAVEGVTSGEKRWEGWTLASIRDWAWACGTDKRHWFTRGHRQVAIVESRQQRLNATDSMDAHLLSPEIAVSGRAAVVVEFDSHYRQGSPGQRAAVTAEIDGREREILRLESDRFSSRESLTVELPAGATTLRLGFHYLGGNDDWFWAIDNVAVAVPLPEPAGPPLAIVDVLSDVQGDIEGYEDAVRQLNAMPEPAHALVINGDAVDNGSARLWEEFSAATARTPHASGRTIMTAGNHEMYGDEGSGTYIRRFLECSGSRELWGETLVAGVPLLTLNSEYYSDVDRDGKEPFVRMSPEQLAWLDERLAHWAARDTPVLLFAHYLLPNTVSMSHSAWYQNDYEDIEALSEVLGHYTHQVMFTSHSHASLLHQHDWWGVRRYTGTGEAGERGFPVVNTGAILNAYMPEGDHDETILDGPATSGLRVRVYEDRVRVEAWDFVGKKRVRVRDFRR</sequence>
<dbReference type="AlphaFoldDB" id="A0A2N0X8E5"/>
<evidence type="ECO:0000259" key="2">
    <source>
        <dbReference type="Pfam" id="PF00149"/>
    </source>
</evidence>
<dbReference type="OrthoDB" id="9812856at2"/>
<dbReference type="Gene3D" id="3.60.21.10">
    <property type="match status" value="1"/>
</dbReference>
<feature type="domain" description="Calcineurin-like phosphoesterase" evidence="2">
    <location>
        <begin position="233"/>
        <end position="429"/>
    </location>
</feature>